<dbReference type="AlphaFoldDB" id="A0A1C3PEM7"/>
<evidence type="ECO:0000259" key="6">
    <source>
        <dbReference type="Pfam" id="PF06803"/>
    </source>
</evidence>
<evidence type="ECO:0000313" key="7">
    <source>
        <dbReference type="EMBL" id="SBW28269.1"/>
    </source>
</evidence>
<accession>A0A1C3PEM7</accession>
<proteinExistence type="predicted"/>
<evidence type="ECO:0000256" key="2">
    <source>
        <dbReference type="ARBA" id="ARBA00022692"/>
    </source>
</evidence>
<dbReference type="EMBL" id="FLUV01002334">
    <property type="protein sequence ID" value="SBW28269.1"/>
    <property type="molecule type" value="Genomic_DNA"/>
</dbReference>
<feature type="region of interest" description="Disordered" evidence="5">
    <location>
        <begin position="157"/>
        <end position="205"/>
    </location>
</feature>
<keyword evidence="2" id="KW-0812">Transmembrane</keyword>
<name>A0A1C3PEM7_9ACTN</name>
<evidence type="ECO:0000256" key="5">
    <source>
        <dbReference type="SAM" id="MobiDB-lite"/>
    </source>
</evidence>
<dbReference type="InterPro" id="IPR010652">
    <property type="entry name" value="DUF1232"/>
</dbReference>
<evidence type="ECO:0000256" key="4">
    <source>
        <dbReference type="ARBA" id="ARBA00023136"/>
    </source>
</evidence>
<keyword evidence="8" id="KW-1185">Reference proteome</keyword>
<reference evidence="8" key="1">
    <citation type="submission" date="2016-02" db="EMBL/GenBank/DDBJ databases">
        <authorList>
            <person name="Wibberg D."/>
        </authorList>
    </citation>
    <scope>NUCLEOTIDE SEQUENCE [LARGE SCALE GENOMIC DNA]</scope>
</reference>
<keyword evidence="4" id="KW-0472">Membrane</keyword>
<dbReference type="Pfam" id="PF06803">
    <property type="entry name" value="DUF1232"/>
    <property type="match status" value="1"/>
</dbReference>
<feature type="domain" description="DUF1232" evidence="6">
    <location>
        <begin position="40"/>
        <end position="76"/>
    </location>
</feature>
<keyword evidence="3" id="KW-1133">Transmembrane helix</keyword>
<protein>
    <recommendedName>
        <fullName evidence="6">DUF1232 domain-containing protein</fullName>
    </recommendedName>
</protein>
<comment type="subcellular location">
    <subcellularLocation>
        <location evidence="1">Endomembrane system</location>
        <topology evidence="1">Multi-pass membrane protein</topology>
    </subcellularLocation>
</comment>
<dbReference type="GO" id="GO:0012505">
    <property type="term" value="C:endomembrane system"/>
    <property type="evidence" value="ECO:0007669"/>
    <property type="project" value="UniProtKB-SubCell"/>
</dbReference>
<organism evidence="7 8">
    <name type="scientific">Candidatus Protofrankia californiensis</name>
    <dbReference type="NCBI Taxonomy" id="1839754"/>
    <lineage>
        <taxon>Bacteria</taxon>
        <taxon>Bacillati</taxon>
        <taxon>Actinomycetota</taxon>
        <taxon>Actinomycetes</taxon>
        <taxon>Frankiales</taxon>
        <taxon>Frankiaceae</taxon>
        <taxon>Protofrankia</taxon>
    </lineage>
</organism>
<evidence type="ECO:0000256" key="3">
    <source>
        <dbReference type="ARBA" id="ARBA00022989"/>
    </source>
</evidence>
<dbReference type="Proteomes" id="UP000199013">
    <property type="component" value="Unassembled WGS sequence"/>
</dbReference>
<sequence>MIPLDKDAAREVGREIVTFVPDFVVMLRRVLADPRVSQSAKLEAAGALAYLVSPKNRLTNLIPVVGQLDDVAIVAFAFRRLEIGAGEAVLREHWRGSDRAFQIMLGASSALSSPRGVIRKVKLAKTIAESTIDRINASRRHPAAGADPYRVVEGEVVNRTSATDTPPSTPSASGGSRSDGSPSSGPQPGGSWTHRPQGPSATRPR</sequence>
<feature type="compositionally biased region" description="Low complexity" evidence="5">
    <location>
        <begin position="159"/>
        <end position="191"/>
    </location>
</feature>
<evidence type="ECO:0000313" key="8">
    <source>
        <dbReference type="Proteomes" id="UP000199013"/>
    </source>
</evidence>
<gene>
    <name evidence="7" type="ORF">FDG2_5625</name>
</gene>
<evidence type="ECO:0000256" key="1">
    <source>
        <dbReference type="ARBA" id="ARBA00004127"/>
    </source>
</evidence>